<dbReference type="AlphaFoldDB" id="A0AA35VCG1"/>
<reference evidence="2" key="1">
    <citation type="submission" date="2023-04" db="EMBL/GenBank/DDBJ databases">
        <authorList>
            <person name="Vijverberg K."/>
            <person name="Xiong W."/>
            <person name="Schranz E."/>
        </authorList>
    </citation>
    <scope>NUCLEOTIDE SEQUENCE</scope>
</reference>
<gene>
    <name evidence="2" type="ORF">LSALG_LOCUS1028</name>
</gene>
<dbReference type="EMBL" id="OX465086">
    <property type="protein sequence ID" value="CAI9260182.1"/>
    <property type="molecule type" value="Genomic_DNA"/>
</dbReference>
<dbReference type="Proteomes" id="UP001177003">
    <property type="component" value="Chromosome 0"/>
</dbReference>
<keyword evidence="1" id="KW-0812">Transmembrane</keyword>
<keyword evidence="1" id="KW-0472">Membrane</keyword>
<protein>
    <submittedName>
        <fullName evidence="2">Uncharacterized protein</fullName>
    </submittedName>
</protein>
<evidence type="ECO:0000313" key="2">
    <source>
        <dbReference type="EMBL" id="CAI9260182.1"/>
    </source>
</evidence>
<keyword evidence="1" id="KW-1133">Transmembrane helix</keyword>
<proteinExistence type="predicted"/>
<name>A0AA35VCG1_LACSI</name>
<keyword evidence="3" id="KW-1185">Reference proteome</keyword>
<evidence type="ECO:0000256" key="1">
    <source>
        <dbReference type="SAM" id="Phobius"/>
    </source>
</evidence>
<accession>A0AA35VCG1</accession>
<organism evidence="2 3">
    <name type="scientific">Lactuca saligna</name>
    <name type="common">Willowleaf lettuce</name>
    <dbReference type="NCBI Taxonomy" id="75948"/>
    <lineage>
        <taxon>Eukaryota</taxon>
        <taxon>Viridiplantae</taxon>
        <taxon>Streptophyta</taxon>
        <taxon>Embryophyta</taxon>
        <taxon>Tracheophyta</taxon>
        <taxon>Spermatophyta</taxon>
        <taxon>Magnoliopsida</taxon>
        <taxon>eudicotyledons</taxon>
        <taxon>Gunneridae</taxon>
        <taxon>Pentapetalae</taxon>
        <taxon>asterids</taxon>
        <taxon>campanulids</taxon>
        <taxon>Asterales</taxon>
        <taxon>Asteraceae</taxon>
        <taxon>Cichorioideae</taxon>
        <taxon>Cichorieae</taxon>
        <taxon>Lactucinae</taxon>
        <taxon>Lactuca</taxon>
    </lineage>
</organism>
<sequence>MMMDSRACGYNNVCSLDESDYEHMDPSREDACKNAWLEVCSYVVVIYSIYSDNECWKKRLPLSNGSELLNVKSFVKYLIGDPPLQNPLLQSPPRLPGEKKDRRSLIVLLGTSVFVIFVLN</sequence>
<feature type="transmembrane region" description="Helical" evidence="1">
    <location>
        <begin position="103"/>
        <end position="119"/>
    </location>
</feature>
<evidence type="ECO:0000313" key="3">
    <source>
        <dbReference type="Proteomes" id="UP001177003"/>
    </source>
</evidence>